<dbReference type="Gene3D" id="1.10.10.160">
    <property type="match status" value="1"/>
</dbReference>
<dbReference type="Gene3D" id="3.40.50.300">
    <property type="entry name" value="P-loop containing nucleotide triphosphate hydrolases"/>
    <property type="match status" value="2"/>
</dbReference>
<keyword evidence="5 10" id="KW-0067">ATP-binding</keyword>
<comment type="catalytic activity">
    <reaction evidence="9 11">
        <text>ATP + H2O = ADP + phosphate + H(+)</text>
        <dbReference type="Rhea" id="RHEA:13065"/>
        <dbReference type="ChEBI" id="CHEBI:15377"/>
        <dbReference type="ChEBI" id="CHEBI:15378"/>
        <dbReference type="ChEBI" id="CHEBI:30616"/>
        <dbReference type="ChEBI" id="CHEBI:43474"/>
        <dbReference type="ChEBI" id="CHEBI:456216"/>
        <dbReference type="EC" id="5.6.2.4"/>
    </reaction>
</comment>
<evidence type="ECO:0000256" key="7">
    <source>
        <dbReference type="ARBA" id="ARBA00023235"/>
    </source>
</evidence>
<evidence type="ECO:0000259" key="13">
    <source>
        <dbReference type="PROSITE" id="PS51217"/>
    </source>
</evidence>
<dbReference type="InterPro" id="IPR027417">
    <property type="entry name" value="P-loop_NTPase"/>
</dbReference>
<evidence type="ECO:0000256" key="5">
    <source>
        <dbReference type="ARBA" id="ARBA00022840"/>
    </source>
</evidence>
<dbReference type="Pfam" id="PF13361">
    <property type="entry name" value="UvrD_C"/>
    <property type="match status" value="1"/>
</dbReference>
<dbReference type="GO" id="GO:0016787">
    <property type="term" value="F:hydrolase activity"/>
    <property type="evidence" value="ECO:0007669"/>
    <property type="project" value="UniProtKB-UniRule"/>
</dbReference>
<evidence type="ECO:0000256" key="2">
    <source>
        <dbReference type="ARBA" id="ARBA00022741"/>
    </source>
</evidence>
<dbReference type="PROSITE" id="PS51217">
    <property type="entry name" value="UVRD_HELICASE_CTER"/>
    <property type="match status" value="1"/>
</dbReference>
<dbReference type="AlphaFoldDB" id="A0A9D2QX70"/>
<dbReference type="CDD" id="cd18807">
    <property type="entry name" value="SF1_C_UvrD"/>
    <property type="match status" value="1"/>
</dbReference>
<comment type="similarity">
    <text evidence="1 11">Belongs to the helicase family. UvrD subfamily.</text>
</comment>
<reference evidence="14" key="1">
    <citation type="journal article" date="2021" name="PeerJ">
        <title>Extensive microbial diversity within the chicken gut microbiome revealed by metagenomics and culture.</title>
        <authorList>
            <person name="Gilroy R."/>
            <person name="Ravi A."/>
            <person name="Getino M."/>
            <person name="Pursley I."/>
            <person name="Horton D.L."/>
            <person name="Alikhan N.F."/>
            <person name="Baker D."/>
            <person name="Gharbi K."/>
            <person name="Hall N."/>
            <person name="Watson M."/>
            <person name="Adriaenssens E.M."/>
            <person name="Foster-Nyarko E."/>
            <person name="Jarju S."/>
            <person name="Secka A."/>
            <person name="Antonio M."/>
            <person name="Oren A."/>
            <person name="Chaudhuri R.R."/>
            <person name="La Ragione R."/>
            <person name="Hildebrand F."/>
            <person name="Pallen M.J."/>
        </authorList>
    </citation>
    <scope>NUCLEOTIDE SEQUENCE</scope>
    <source>
        <strain evidence="14">ChiHjej8B7-25341</strain>
    </source>
</reference>
<dbReference type="Pfam" id="PF21196">
    <property type="entry name" value="PcrA_UvrD_tudor"/>
    <property type="match status" value="1"/>
</dbReference>
<keyword evidence="2 10" id="KW-0547">Nucleotide-binding</keyword>
<comment type="caution">
    <text evidence="14">The sequence shown here is derived from an EMBL/GenBank/DDBJ whole genome shotgun (WGS) entry which is preliminary data.</text>
</comment>
<accession>A0A9D2QX70</accession>
<dbReference type="GO" id="GO:0043138">
    <property type="term" value="F:3'-5' DNA helicase activity"/>
    <property type="evidence" value="ECO:0007669"/>
    <property type="project" value="UniProtKB-EC"/>
</dbReference>
<evidence type="ECO:0000256" key="10">
    <source>
        <dbReference type="PROSITE-ProRule" id="PRU00560"/>
    </source>
</evidence>
<keyword evidence="3 10" id="KW-0378">Hydrolase</keyword>
<dbReference type="InterPro" id="IPR014017">
    <property type="entry name" value="DNA_helicase_UvrD-like_C"/>
</dbReference>
<comment type="catalytic activity">
    <reaction evidence="8">
        <text>Couples ATP hydrolysis with the unwinding of duplex DNA by translocating in the 3'-5' direction.</text>
        <dbReference type="EC" id="5.6.2.4"/>
    </reaction>
</comment>
<dbReference type="FunFam" id="1.10.10.160:FF:000001">
    <property type="entry name" value="ATP-dependent DNA helicase"/>
    <property type="match status" value="1"/>
</dbReference>
<dbReference type="GO" id="GO:0000725">
    <property type="term" value="P:recombinational repair"/>
    <property type="evidence" value="ECO:0007669"/>
    <property type="project" value="TreeGrafter"/>
</dbReference>
<dbReference type="GO" id="GO:0003677">
    <property type="term" value="F:DNA binding"/>
    <property type="evidence" value="ECO:0007669"/>
    <property type="project" value="UniProtKB-KW"/>
</dbReference>
<dbReference type="PROSITE" id="PS51198">
    <property type="entry name" value="UVRD_HELICASE_ATP_BIND"/>
    <property type="match status" value="1"/>
</dbReference>
<dbReference type="PANTHER" id="PTHR11070:SF2">
    <property type="entry name" value="ATP-DEPENDENT DNA HELICASE SRS2"/>
    <property type="match status" value="1"/>
</dbReference>
<dbReference type="GO" id="GO:0009314">
    <property type="term" value="P:response to radiation"/>
    <property type="evidence" value="ECO:0007669"/>
    <property type="project" value="UniProtKB-ARBA"/>
</dbReference>
<dbReference type="FunFam" id="1.10.486.10:FF:000003">
    <property type="entry name" value="ATP-dependent DNA helicase"/>
    <property type="match status" value="1"/>
</dbReference>
<reference evidence="14" key="2">
    <citation type="submission" date="2021-04" db="EMBL/GenBank/DDBJ databases">
        <authorList>
            <person name="Gilroy R."/>
        </authorList>
    </citation>
    <scope>NUCLEOTIDE SEQUENCE</scope>
    <source>
        <strain evidence="14">ChiHjej8B7-25341</strain>
    </source>
</reference>
<evidence type="ECO:0000256" key="9">
    <source>
        <dbReference type="ARBA" id="ARBA00048988"/>
    </source>
</evidence>
<dbReference type="Pfam" id="PF00580">
    <property type="entry name" value="UvrD-helicase"/>
    <property type="match status" value="1"/>
</dbReference>
<dbReference type="CDD" id="cd17932">
    <property type="entry name" value="DEXQc_UvrD"/>
    <property type="match status" value="1"/>
</dbReference>
<evidence type="ECO:0000313" key="15">
    <source>
        <dbReference type="Proteomes" id="UP000823851"/>
    </source>
</evidence>
<dbReference type="Gene3D" id="1.10.486.10">
    <property type="entry name" value="PCRA, domain 4"/>
    <property type="match status" value="1"/>
</dbReference>
<name>A0A9D2QX70_9FIRM</name>
<evidence type="ECO:0000256" key="4">
    <source>
        <dbReference type="ARBA" id="ARBA00022806"/>
    </source>
</evidence>
<dbReference type="InterPro" id="IPR000212">
    <property type="entry name" value="DNA_helicase_UvrD/REP"/>
</dbReference>
<dbReference type="GO" id="GO:0006260">
    <property type="term" value="P:DNA replication"/>
    <property type="evidence" value="ECO:0007669"/>
    <property type="project" value="InterPro"/>
</dbReference>
<keyword evidence="6 11" id="KW-0238">DNA-binding</keyword>
<keyword evidence="4 10" id="KW-0347">Helicase</keyword>
<dbReference type="GO" id="GO:0033202">
    <property type="term" value="C:DNA helicase complex"/>
    <property type="evidence" value="ECO:0007669"/>
    <property type="project" value="TreeGrafter"/>
</dbReference>
<dbReference type="SUPFAM" id="SSF52540">
    <property type="entry name" value="P-loop containing nucleoside triphosphate hydrolases"/>
    <property type="match status" value="1"/>
</dbReference>
<protein>
    <recommendedName>
        <fullName evidence="11">ATP-dependent DNA helicase</fullName>
        <ecNumber evidence="11">5.6.2.4</ecNumber>
    </recommendedName>
</protein>
<dbReference type="InterPro" id="IPR005751">
    <property type="entry name" value="ATP-dep_DNA_helicase_PcrA"/>
</dbReference>
<dbReference type="GO" id="GO:0005524">
    <property type="term" value="F:ATP binding"/>
    <property type="evidence" value="ECO:0007669"/>
    <property type="project" value="UniProtKB-UniRule"/>
</dbReference>
<dbReference type="GO" id="GO:0005829">
    <property type="term" value="C:cytosol"/>
    <property type="evidence" value="ECO:0007669"/>
    <property type="project" value="TreeGrafter"/>
</dbReference>
<feature type="domain" description="UvrD-like helicase C-terminal" evidence="13">
    <location>
        <begin position="286"/>
        <end position="560"/>
    </location>
</feature>
<evidence type="ECO:0000256" key="6">
    <source>
        <dbReference type="ARBA" id="ARBA00023125"/>
    </source>
</evidence>
<sequence length="777" mass="88828">MENLDMLNDRQREAVLQTEGPVLILAGAGSGKTRVLTQRIAYLIEEKKVNPWNILAITFTNKAAGEMRERVDAIVGFGAESIWVSTFHSMCVRILRRYIDRLGFDTNFTIYDTDDSKSVMKEICKRLNIDTKIYKERALLAEISSAKDELVSPEEYSLNTMGDFSKRRMAEAYREYQDTLKKNNALDFDDLIVKTVELFRMNPDVLDSYQERFRYISVDEYQDTNTAQFELVRLLSQKYRNLCVVGDDDQSIYKFRGANIRNILDFEKVFPEAAVVKLEQNYRSTQTILDAANAVIRNNTARKDKRLWTDQKEGEKVHFRRFETAYEEAEFIASDIVQKKKRYGAQYRDFAVLYRTNAQSRLLEERFILEGIPYDVVGGVNFYARKEIKDVLAYLKTIENGRDDLAVKRIINVPRRGIGATTILRVQDYADGRGISFFDALCEADQIMAVGKSASKIKPFVTMIRAFRSKMEYYGLEELVQDVLDTTGYGKELEESDEEDAQDRLQNIDEFISKVVAYETGHDEPTLSGFLEEVALVADVDNVDGADNRALLMTLHAAKGLEFPFVYLSGMEDGIFPGYMTISSDDPSAMEEERRLAYVGITRAKEELTLTCARQRMVRGETQYNPVSRFVREVPQELLDEKLPMFRKMPELEEFQENPQIRERFRSAPYGGNYGTAPVSDFRPKAVAKPRRTAEENKPFIARGLDSLSGVNGLNRGGQGKAAALEYAQGDRVSHMKYGEGTVLQIEDSPRDYRVTVDFDRAGTKIMYAAFAKLKKL</sequence>
<dbReference type="NCBIfam" id="TIGR01073">
    <property type="entry name" value="pcrA"/>
    <property type="match status" value="1"/>
</dbReference>
<evidence type="ECO:0000256" key="1">
    <source>
        <dbReference type="ARBA" id="ARBA00009922"/>
    </source>
</evidence>
<dbReference type="PANTHER" id="PTHR11070">
    <property type="entry name" value="UVRD / RECB / PCRA DNA HELICASE FAMILY MEMBER"/>
    <property type="match status" value="1"/>
</dbReference>
<proteinExistence type="inferred from homology"/>
<dbReference type="InterPro" id="IPR014016">
    <property type="entry name" value="UvrD-like_ATP-bd"/>
</dbReference>
<evidence type="ECO:0000259" key="12">
    <source>
        <dbReference type="PROSITE" id="PS51198"/>
    </source>
</evidence>
<feature type="binding site" evidence="10">
    <location>
        <begin position="26"/>
        <end position="33"/>
    </location>
    <ligand>
        <name>ATP</name>
        <dbReference type="ChEBI" id="CHEBI:30616"/>
    </ligand>
</feature>
<evidence type="ECO:0000313" key="14">
    <source>
        <dbReference type="EMBL" id="HJD31290.1"/>
    </source>
</evidence>
<evidence type="ECO:0000256" key="8">
    <source>
        <dbReference type="ARBA" id="ARBA00034617"/>
    </source>
</evidence>
<dbReference type="InterPro" id="IPR013986">
    <property type="entry name" value="DExx_box_DNA_helicase_dom_sf"/>
</dbReference>
<gene>
    <name evidence="14" type="primary">pcrA</name>
    <name evidence="14" type="ORF">H9912_05035</name>
</gene>
<keyword evidence="7" id="KW-0413">Isomerase</keyword>
<dbReference type="EC" id="5.6.2.4" evidence="11"/>
<dbReference type="EMBL" id="DWUW01000143">
    <property type="protein sequence ID" value="HJD31290.1"/>
    <property type="molecule type" value="Genomic_DNA"/>
</dbReference>
<dbReference type="Proteomes" id="UP000823851">
    <property type="component" value="Unassembled WGS sequence"/>
</dbReference>
<evidence type="ECO:0000256" key="3">
    <source>
        <dbReference type="ARBA" id="ARBA00022801"/>
    </source>
</evidence>
<organism evidence="14 15">
    <name type="scientific">Candidatus Eisenbergiella stercorigallinarum</name>
    <dbReference type="NCBI Taxonomy" id="2838557"/>
    <lineage>
        <taxon>Bacteria</taxon>
        <taxon>Bacillati</taxon>
        <taxon>Bacillota</taxon>
        <taxon>Clostridia</taxon>
        <taxon>Lachnospirales</taxon>
        <taxon>Lachnospiraceae</taxon>
        <taxon>Eisenbergiella</taxon>
    </lineage>
</organism>
<evidence type="ECO:0000256" key="11">
    <source>
        <dbReference type="RuleBase" id="RU364053"/>
    </source>
</evidence>
<feature type="domain" description="UvrD-like helicase ATP-binding" evidence="12">
    <location>
        <begin position="5"/>
        <end position="285"/>
    </location>
</feature>